<feature type="domain" description="Phytase-like" evidence="1">
    <location>
        <begin position="61"/>
        <end position="285"/>
    </location>
</feature>
<evidence type="ECO:0000313" key="3">
    <source>
        <dbReference type="Proteomes" id="UP000558192"/>
    </source>
</evidence>
<name>A0A7X6BG18_9SPHN</name>
<proteinExistence type="predicted"/>
<dbReference type="SUPFAM" id="SSF50956">
    <property type="entry name" value="Thermostable phytase (3-phytase)"/>
    <property type="match status" value="1"/>
</dbReference>
<protein>
    <recommendedName>
        <fullName evidence="1">Phytase-like domain-containing protein</fullName>
    </recommendedName>
</protein>
<sequence>MLLILGAFLLLASDRPSALPDRTPRPDRIAQLTLEPLSLGSPAGRGPAITGAWTLGSDDGRVAGLSALAVLPDGRLQALSDSGALVTFSRPGSGSGKALVSELPDGPGYPTFKKYRDSEAMVVDPDGRGRLVAFENQHSLWRYRSDGRAVRLPVSLPSARWRKNKGIEAMVVDPADGSLLLLHEGGRELLKVGRSPSPALLPLAGASGGIADAVRLPDGRMVAAVREIGLRGLTNRVAWLERAGAGYRLRSFATLPLGPFDNVEGLAAEPLADGRTQMWAITDSDGWRRTVLLRMTLDTTKAPAEAGA</sequence>
<dbReference type="EMBL" id="JAATJC010000001">
    <property type="protein sequence ID" value="NJC05000.1"/>
    <property type="molecule type" value="Genomic_DNA"/>
</dbReference>
<reference evidence="2 3" key="1">
    <citation type="submission" date="2020-03" db="EMBL/GenBank/DDBJ databases">
        <title>Genomic Encyclopedia of Type Strains, Phase IV (KMG-IV): sequencing the most valuable type-strain genomes for metagenomic binning, comparative biology and taxonomic classification.</title>
        <authorList>
            <person name="Goeker M."/>
        </authorList>
    </citation>
    <scope>NUCLEOTIDE SEQUENCE [LARGE SCALE GENOMIC DNA]</scope>
    <source>
        <strain evidence="2 3">DSM 16846</strain>
    </source>
</reference>
<comment type="caution">
    <text evidence="2">The sequence shown here is derived from an EMBL/GenBank/DDBJ whole genome shotgun (WGS) entry which is preliminary data.</text>
</comment>
<accession>A0A7X6BG18</accession>
<evidence type="ECO:0000259" key="1">
    <source>
        <dbReference type="Pfam" id="PF13449"/>
    </source>
</evidence>
<keyword evidence="3" id="KW-1185">Reference proteome</keyword>
<dbReference type="Pfam" id="PF13449">
    <property type="entry name" value="Phytase-like"/>
    <property type="match status" value="1"/>
</dbReference>
<dbReference type="AlphaFoldDB" id="A0A7X6BG18"/>
<gene>
    <name evidence="2" type="ORF">GGQ97_000793</name>
</gene>
<dbReference type="RefSeq" id="WP_168067753.1">
    <property type="nucleotide sequence ID" value="NZ_JAATJC010000001.1"/>
</dbReference>
<organism evidence="2 3">
    <name type="scientific">Sphingomonas kaistensis</name>
    <dbReference type="NCBI Taxonomy" id="298708"/>
    <lineage>
        <taxon>Bacteria</taxon>
        <taxon>Pseudomonadati</taxon>
        <taxon>Pseudomonadota</taxon>
        <taxon>Alphaproteobacteria</taxon>
        <taxon>Sphingomonadales</taxon>
        <taxon>Sphingomonadaceae</taxon>
        <taxon>Sphingomonas</taxon>
    </lineage>
</organism>
<dbReference type="Proteomes" id="UP000558192">
    <property type="component" value="Unassembled WGS sequence"/>
</dbReference>
<dbReference type="InterPro" id="IPR027372">
    <property type="entry name" value="Phytase-like_dom"/>
</dbReference>
<evidence type="ECO:0000313" key="2">
    <source>
        <dbReference type="EMBL" id="NJC05000.1"/>
    </source>
</evidence>